<reference evidence="10 11" key="1">
    <citation type="submission" date="2017-04" db="EMBL/GenBank/DDBJ databases">
        <title>Bacillus krulwichiae AM31D Genome sequencing and assembly.</title>
        <authorList>
            <person name="Krulwich T.A."/>
            <person name="Anastor L."/>
            <person name="Ehrlich R."/>
            <person name="Ehrlich G.D."/>
            <person name="Janto B."/>
        </authorList>
    </citation>
    <scope>NUCLEOTIDE SEQUENCE [LARGE SCALE GENOMIC DNA]</scope>
    <source>
        <strain evidence="10 11">AM31D</strain>
    </source>
</reference>
<dbReference type="EMBL" id="CP020814">
    <property type="protein sequence ID" value="ARK31350.1"/>
    <property type="molecule type" value="Genomic_DNA"/>
</dbReference>
<evidence type="ECO:0000256" key="4">
    <source>
        <dbReference type="ARBA" id="ARBA00022729"/>
    </source>
</evidence>
<keyword evidence="5" id="KW-0472">Membrane</keyword>
<evidence type="ECO:0000256" key="2">
    <source>
        <dbReference type="ARBA" id="ARBA00007886"/>
    </source>
</evidence>
<feature type="domain" description="Spore germination GerAC-like C-terminal" evidence="8">
    <location>
        <begin position="219"/>
        <end position="332"/>
    </location>
</feature>
<dbReference type="GO" id="GO:0009847">
    <property type="term" value="P:spore germination"/>
    <property type="evidence" value="ECO:0007669"/>
    <property type="project" value="InterPro"/>
</dbReference>
<dbReference type="Pfam" id="PF05504">
    <property type="entry name" value="Spore_GerAC"/>
    <property type="match status" value="1"/>
</dbReference>
<proteinExistence type="inferred from homology"/>
<evidence type="ECO:0000256" key="5">
    <source>
        <dbReference type="ARBA" id="ARBA00023136"/>
    </source>
</evidence>
<sequence>MSKIALLLFLLLIVTGCWDRREINEISLVTGLALEVREDDVFSLTIEVLNASEQDPQMSEGLTPTITYELKGLTMGELLAKMNMGITRDLSFSHARTLVVDEKVGKEGLSKFLQYLEKNGEFRTDFQIIVAKGVKASDIIATTYPIQKVPSMKMYEQFLTIQENWGGYPDTDLSDFIYEITSAGREPVAAAVTIRGDPTKGKNIDDNRELELGAIIEYDGLALFNKDKLVGFLSVEEARNFMWTQDISNTTVTAACGEEGYIAIQVYNSHTKVETNYENGVPSVALNIMIEGDIYDNQCSDGLDEVVTYNKYQKIMEEHLEVKIKKRYRKYKNNLV</sequence>
<evidence type="ECO:0000259" key="9">
    <source>
        <dbReference type="Pfam" id="PF25198"/>
    </source>
</evidence>
<dbReference type="STRING" id="199441.BkAM31D_16650"/>
<organism evidence="10 11">
    <name type="scientific">Halalkalibacter krulwichiae</name>
    <dbReference type="NCBI Taxonomy" id="199441"/>
    <lineage>
        <taxon>Bacteria</taxon>
        <taxon>Bacillati</taxon>
        <taxon>Bacillota</taxon>
        <taxon>Bacilli</taxon>
        <taxon>Bacillales</taxon>
        <taxon>Bacillaceae</taxon>
        <taxon>Halalkalibacter</taxon>
    </lineage>
</organism>
<dbReference type="Pfam" id="PF25198">
    <property type="entry name" value="Spore_GerAC_N"/>
    <property type="match status" value="1"/>
</dbReference>
<dbReference type="GO" id="GO:0016020">
    <property type="term" value="C:membrane"/>
    <property type="evidence" value="ECO:0007669"/>
    <property type="project" value="UniProtKB-SubCell"/>
</dbReference>
<dbReference type="PANTHER" id="PTHR35789:SF1">
    <property type="entry name" value="SPORE GERMINATION PROTEIN B3"/>
    <property type="match status" value="1"/>
</dbReference>
<dbReference type="KEGG" id="bkw:BkAM31D_16650"/>
<accession>A0A1X9MFP1</accession>
<keyword evidence="4" id="KW-0732">Signal</keyword>
<keyword evidence="6" id="KW-0564">Palmitate</keyword>
<comment type="subcellular location">
    <subcellularLocation>
        <location evidence="1">Membrane</location>
        <topology evidence="1">Lipid-anchor</topology>
    </subcellularLocation>
</comment>
<keyword evidence="3" id="KW-0309">Germination</keyword>
<dbReference type="InterPro" id="IPR057336">
    <property type="entry name" value="GerAC_N"/>
</dbReference>
<keyword evidence="7" id="KW-0449">Lipoprotein</keyword>
<dbReference type="AlphaFoldDB" id="A0A1X9MFP1"/>
<evidence type="ECO:0000313" key="10">
    <source>
        <dbReference type="EMBL" id="ARK31350.1"/>
    </source>
</evidence>
<evidence type="ECO:0000256" key="7">
    <source>
        <dbReference type="ARBA" id="ARBA00023288"/>
    </source>
</evidence>
<feature type="domain" description="Spore germination protein N-terminal" evidence="9">
    <location>
        <begin position="19"/>
        <end position="193"/>
    </location>
</feature>
<keyword evidence="11" id="KW-1185">Reference proteome</keyword>
<evidence type="ECO:0000259" key="8">
    <source>
        <dbReference type="Pfam" id="PF05504"/>
    </source>
</evidence>
<dbReference type="Proteomes" id="UP000193006">
    <property type="component" value="Chromosome"/>
</dbReference>
<dbReference type="InterPro" id="IPR008844">
    <property type="entry name" value="Spore_GerAC-like"/>
</dbReference>
<dbReference type="Gene3D" id="3.30.300.210">
    <property type="entry name" value="Nutrient germinant receptor protein C, domain 3"/>
    <property type="match status" value="1"/>
</dbReference>
<evidence type="ECO:0000256" key="6">
    <source>
        <dbReference type="ARBA" id="ARBA00023139"/>
    </source>
</evidence>
<dbReference type="PROSITE" id="PS51257">
    <property type="entry name" value="PROKAR_LIPOPROTEIN"/>
    <property type="match status" value="1"/>
</dbReference>
<gene>
    <name evidence="10" type="primary">gerBC_5</name>
    <name evidence="10" type="ORF">BkAM31D_16650</name>
</gene>
<comment type="similarity">
    <text evidence="2">Belongs to the GerABKC lipoprotein family.</text>
</comment>
<evidence type="ECO:0000256" key="3">
    <source>
        <dbReference type="ARBA" id="ARBA00022544"/>
    </source>
</evidence>
<evidence type="ECO:0000256" key="1">
    <source>
        <dbReference type="ARBA" id="ARBA00004635"/>
    </source>
</evidence>
<protein>
    <submittedName>
        <fullName evidence="10">Spore germination protein B3</fullName>
    </submittedName>
</protein>
<dbReference type="NCBIfam" id="TIGR02887">
    <property type="entry name" value="spore_ger_x_C"/>
    <property type="match status" value="1"/>
</dbReference>
<dbReference type="InterPro" id="IPR046953">
    <property type="entry name" value="Spore_GerAC-like_C"/>
</dbReference>
<name>A0A1X9MFP1_9BACI</name>
<dbReference type="InterPro" id="IPR038501">
    <property type="entry name" value="Spore_GerAC_C_sf"/>
</dbReference>
<dbReference type="PANTHER" id="PTHR35789">
    <property type="entry name" value="SPORE GERMINATION PROTEIN B3"/>
    <property type="match status" value="1"/>
</dbReference>
<evidence type="ECO:0000313" key="11">
    <source>
        <dbReference type="Proteomes" id="UP000193006"/>
    </source>
</evidence>